<feature type="domain" description="TonB-dependent receptor plug" evidence="3">
    <location>
        <begin position="225"/>
        <end position="326"/>
    </location>
</feature>
<evidence type="ECO:0000256" key="1">
    <source>
        <dbReference type="ARBA" id="ARBA00022729"/>
    </source>
</evidence>
<gene>
    <name evidence="4" type="ORF">AQPE_1952</name>
</gene>
<dbReference type="InterPro" id="IPR012910">
    <property type="entry name" value="Plug_dom"/>
</dbReference>
<dbReference type="SUPFAM" id="SSF49464">
    <property type="entry name" value="Carboxypeptidase regulatory domain-like"/>
    <property type="match status" value="1"/>
</dbReference>
<keyword evidence="5" id="KW-1185">Reference proteome</keyword>
<reference evidence="4" key="1">
    <citation type="journal article" date="2020" name="Int. J. Syst. Evol. Microbiol.">
        <title>Aquipluma nitroreducens gen. nov. sp. nov., a novel facultatively anaerobic bacterium isolated from a freshwater lake.</title>
        <authorList>
            <person name="Watanabe M."/>
            <person name="Kojima H."/>
            <person name="Fukui M."/>
        </authorList>
    </citation>
    <scope>NUCLEOTIDE SEQUENCE</scope>
    <source>
        <strain evidence="4">MeG22</strain>
    </source>
</reference>
<evidence type="ECO:0000259" key="3">
    <source>
        <dbReference type="Pfam" id="PF07715"/>
    </source>
</evidence>
<organism evidence="4 5">
    <name type="scientific">Aquipluma nitroreducens</name>
    <dbReference type="NCBI Taxonomy" id="2010828"/>
    <lineage>
        <taxon>Bacteria</taxon>
        <taxon>Pseudomonadati</taxon>
        <taxon>Bacteroidota</taxon>
        <taxon>Bacteroidia</taxon>
        <taxon>Marinilabiliales</taxon>
        <taxon>Prolixibacteraceae</taxon>
        <taxon>Aquipluma</taxon>
    </lineage>
</organism>
<dbReference type="PANTHER" id="PTHR30069:SF29">
    <property type="entry name" value="HEMOGLOBIN AND HEMOGLOBIN-HAPTOGLOBIN-BINDING PROTEIN 1-RELATED"/>
    <property type="match status" value="1"/>
</dbReference>
<accession>A0A5K7S8I0</accession>
<dbReference type="NCBIfam" id="TIGR04056">
    <property type="entry name" value="OMP_RagA_SusC"/>
    <property type="match status" value="1"/>
</dbReference>
<protein>
    <submittedName>
        <fullName evidence="4">Outer membrane protein</fullName>
    </submittedName>
</protein>
<dbReference type="Pfam" id="PF07715">
    <property type="entry name" value="Plug"/>
    <property type="match status" value="1"/>
</dbReference>
<evidence type="ECO:0000313" key="5">
    <source>
        <dbReference type="Proteomes" id="UP001193389"/>
    </source>
</evidence>
<dbReference type="NCBIfam" id="TIGR04057">
    <property type="entry name" value="SusC_RagA_signa"/>
    <property type="match status" value="1"/>
</dbReference>
<dbReference type="KEGG" id="anf:AQPE_1952"/>
<dbReference type="GO" id="GO:0009279">
    <property type="term" value="C:cell outer membrane"/>
    <property type="evidence" value="ECO:0007669"/>
    <property type="project" value="UniProtKB-SubCell"/>
</dbReference>
<dbReference type="GO" id="GO:0015344">
    <property type="term" value="F:siderophore uptake transmembrane transporter activity"/>
    <property type="evidence" value="ECO:0007669"/>
    <property type="project" value="TreeGrafter"/>
</dbReference>
<dbReference type="GO" id="GO:0044718">
    <property type="term" value="P:siderophore transmembrane transport"/>
    <property type="evidence" value="ECO:0007669"/>
    <property type="project" value="TreeGrafter"/>
</dbReference>
<dbReference type="InterPro" id="IPR037066">
    <property type="entry name" value="Plug_dom_sf"/>
</dbReference>
<evidence type="ECO:0000313" key="4">
    <source>
        <dbReference type="EMBL" id="BBE17795.1"/>
    </source>
</evidence>
<dbReference type="Gene3D" id="2.170.130.10">
    <property type="entry name" value="TonB-dependent receptor, plug domain"/>
    <property type="match status" value="1"/>
</dbReference>
<dbReference type="InterPro" id="IPR023997">
    <property type="entry name" value="TonB-dep_OMP_SusC/RagA_CS"/>
</dbReference>
<dbReference type="PROSITE" id="PS52016">
    <property type="entry name" value="TONB_DEPENDENT_REC_3"/>
    <property type="match status" value="1"/>
</dbReference>
<dbReference type="InterPro" id="IPR039426">
    <property type="entry name" value="TonB-dep_rcpt-like"/>
</dbReference>
<proteinExistence type="inferred from homology"/>
<keyword evidence="1" id="KW-0732">Signal</keyword>
<dbReference type="SUPFAM" id="SSF56935">
    <property type="entry name" value="Porins"/>
    <property type="match status" value="1"/>
</dbReference>
<keyword evidence="2" id="KW-0812">Transmembrane</keyword>
<keyword evidence="2" id="KW-0998">Cell outer membrane</keyword>
<evidence type="ECO:0000256" key="2">
    <source>
        <dbReference type="PROSITE-ProRule" id="PRU01360"/>
    </source>
</evidence>
<name>A0A5K7S8I0_9BACT</name>
<dbReference type="Gene3D" id="2.60.40.1120">
    <property type="entry name" value="Carboxypeptidase-like, regulatory domain"/>
    <property type="match status" value="1"/>
</dbReference>
<dbReference type="InterPro" id="IPR008969">
    <property type="entry name" value="CarboxyPept-like_regulatory"/>
</dbReference>
<dbReference type="Proteomes" id="UP001193389">
    <property type="component" value="Chromosome"/>
</dbReference>
<keyword evidence="2" id="KW-0813">Transport</keyword>
<dbReference type="InterPro" id="IPR023996">
    <property type="entry name" value="TonB-dep_OMP_SusC/RagA"/>
</dbReference>
<comment type="subcellular location">
    <subcellularLocation>
        <location evidence="2">Cell outer membrane</location>
        <topology evidence="2">Multi-pass membrane protein</topology>
    </subcellularLocation>
</comment>
<comment type="similarity">
    <text evidence="2">Belongs to the TonB-dependent receptor family.</text>
</comment>
<dbReference type="Pfam" id="PF13715">
    <property type="entry name" value="CarbopepD_reg_2"/>
    <property type="match status" value="1"/>
</dbReference>
<dbReference type="AlphaFoldDB" id="A0A5K7S8I0"/>
<dbReference type="EMBL" id="AP018694">
    <property type="protein sequence ID" value="BBE17795.1"/>
    <property type="molecule type" value="Genomic_DNA"/>
</dbReference>
<keyword evidence="2" id="KW-0472">Membrane</keyword>
<sequence length="1153" mass="129675">MKKNLIGLIFPGRGKLKKLFLIMKLTTVLILAVTMQISATVYSQSTKFSMDFKGKTVREVFNIIEGQSRFRFFFNDDFRLIDEKVNLDVKDVSVEAILDELFLNSDISYKVLPNDLIVLTASNNQGLAPVNQSKTIKGKVVDVEGLPLPGVTVYLKGTTGGTITSGDGTYNLPVPANAKTLVFSFVGMETKEIALGSQSEINVTMAENTIGIEEVVAIGYGVQKKESLTGAISGVTSEDMDRVHSTTVSSALAGKLAGVSFRMADGRPGSSANIQIRNMGNPLYVIDGIQKDAAQFNNISPNDIESLTILKDASAAIYGVRAANGVVVVTTKRGKLNTKNTINVDAYTGWQNWSRFPATTDAYGWMSGKADAEMNQFGKTDITASELEKWKAGTDPAYRSFNWYDFIIKPNSPQTSINVNTTGGSDKINYYLSVTRLDQNSVLGREFTFGRTNIQSNIDAKITDRLKVGVQINGRQETRDNPGVPGGDDYWAPRFALFRNRPTERPFANDNPEYINNIGHMAENWGLLTKANSGYWTEDWRVLQTNFIADYETPIKGLTAKGTYSYYIADKLMNGHEYTYDAYSYFPETDSYKVTFANLNPWRERGTHKTFETVLQGQLNYKKEIGKHKIAGTFVAERINRHELDVWVHAVPKTNALPILQFADMDTYNDQDWEEARIGYIGRFNYSYANKYYLEVSGREDAAWKFVSNKRWGFFPSMSAGWRITEEKFAKSILGSSTLDIKLRGSYGELGDDNINLGINSDDSRYIGAFAYIPGYNYGTSTNIIDGNVVKGSRDRGVPITSITWFTSKITDIGADYSIMNGKLSGSIDYFYRKRDGLRGVKYDVLVPSEIGYSLPDDNVNSDAVMGAETSISYDGSVGKLNYTVGGNVSFAREKFLNSYKPRFNNSWDNYRNSSEGRWTGAYWGYEVVGQFQSFDEINNYTINNDGQGNKTMLPGDLMYKDINGDGKIDDYDQRPIGFPRDRNPILNFGFNISASYANFDFKADFSGGAMYSYNQNWEMRNPYQNTGNLLKVFYDERWHRADPLDLNSQWISGKYPALRFNNGDHSNYNKNSTFWLTNMSYLRLRTLEIGYTLPKTLVEKAKLQKARFYVNTYNLFSFDKLKKLGVEPEIMDENGLQYPQNRLVNLGVNLSF</sequence>
<keyword evidence="2" id="KW-1134">Transmembrane beta strand</keyword>
<dbReference type="PANTHER" id="PTHR30069">
    <property type="entry name" value="TONB-DEPENDENT OUTER MEMBRANE RECEPTOR"/>
    <property type="match status" value="1"/>
</dbReference>